<feature type="compositionally biased region" description="Basic and acidic residues" evidence="11">
    <location>
        <begin position="12"/>
        <end position="27"/>
    </location>
</feature>
<dbReference type="AlphaFoldDB" id="A0A914VYM3"/>
<feature type="region of interest" description="Disordered" evidence="11">
    <location>
        <begin position="265"/>
        <end position="293"/>
    </location>
</feature>
<dbReference type="PANTHER" id="PTHR23328">
    <property type="entry name" value="RING-TYPE DOMAIN-CONTAINING PROTEIN"/>
    <property type="match status" value="1"/>
</dbReference>
<feature type="compositionally biased region" description="Basic residues" evidence="11">
    <location>
        <begin position="28"/>
        <end position="41"/>
    </location>
</feature>
<feature type="domain" description="RING-type" evidence="12">
    <location>
        <begin position="63"/>
        <end position="104"/>
    </location>
</feature>
<comment type="subcellular location">
    <subcellularLocation>
        <location evidence="2">Nucleus</location>
    </subcellularLocation>
</comment>
<evidence type="ECO:0000256" key="2">
    <source>
        <dbReference type="ARBA" id="ARBA00004123"/>
    </source>
</evidence>
<reference evidence="14" key="1">
    <citation type="submission" date="2022-11" db="UniProtKB">
        <authorList>
            <consortium name="WormBaseParasite"/>
        </authorList>
    </citation>
    <scope>IDENTIFICATION</scope>
</reference>
<keyword evidence="5" id="KW-0227">DNA damage</keyword>
<evidence type="ECO:0000313" key="13">
    <source>
        <dbReference type="Proteomes" id="UP000887566"/>
    </source>
</evidence>
<protein>
    <recommendedName>
        <fullName evidence="3">RING-type E3 ubiquitin transferase</fullName>
        <ecNumber evidence="3">2.3.2.27</ecNumber>
    </recommendedName>
</protein>
<dbReference type="GO" id="GO:0005634">
    <property type="term" value="C:nucleus"/>
    <property type="evidence" value="ECO:0007669"/>
    <property type="project" value="UniProtKB-SubCell"/>
</dbReference>
<evidence type="ECO:0000256" key="8">
    <source>
        <dbReference type="ARBA" id="ARBA00022833"/>
    </source>
</evidence>
<dbReference type="GO" id="GO:0008270">
    <property type="term" value="F:zinc ion binding"/>
    <property type="evidence" value="ECO:0007669"/>
    <property type="project" value="UniProtKB-KW"/>
</dbReference>
<evidence type="ECO:0000256" key="4">
    <source>
        <dbReference type="ARBA" id="ARBA00022679"/>
    </source>
</evidence>
<feature type="compositionally biased region" description="Polar residues" evidence="11">
    <location>
        <begin position="564"/>
        <end position="575"/>
    </location>
</feature>
<dbReference type="GO" id="GO:0031491">
    <property type="term" value="F:nucleosome binding"/>
    <property type="evidence" value="ECO:0007669"/>
    <property type="project" value="TreeGrafter"/>
</dbReference>
<keyword evidence="6 10" id="KW-0863">Zinc-finger</keyword>
<proteinExistence type="predicted"/>
<feature type="region of interest" description="Disordered" evidence="11">
    <location>
        <begin position="547"/>
        <end position="631"/>
    </location>
</feature>
<dbReference type="WBParaSite" id="PSAMB.scaffold274size59727.g4294.t1">
    <property type="protein sequence ID" value="PSAMB.scaffold274size59727.g4294.t1"/>
    <property type="gene ID" value="PSAMB.scaffold274size59727.g4294"/>
</dbReference>
<dbReference type="EC" id="2.3.2.27" evidence="3"/>
<evidence type="ECO:0000256" key="6">
    <source>
        <dbReference type="ARBA" id="ARBA00022771"/>
    </source>
</evidence>
<dbReference type="InterPro" id="IPR001841">
    <property type="entry name" value="Znf_RING"/>
</dbReference>
<evidence type="ECO:0000259" key="12">
    <source>
        <dbReference type="PROSITE" id="PS50089"/>
    </source>
</evidence>
<keyword evidence="7" id="KW-0833">Ubl conjugation pathway</keyword>
<evidence type="ECO:0000256" key="3">
    <source>
        <dbReference type="ARBA" id="ARBA00012483"/>
    </source>
</evidence>
<accession>A0A914VYM3</accession>
<feature type="compositionally biased region" description="Polar residues" evidence="11">
    <location>
        <begin position="146"/>
        <end position="158"/>
    </location>
</feature>
<feature type="region of interest" description="Disordered" evidence="11">
    <location>
        <begin position="1"/>
        <end position="54"/>
    </location>
</feature>
<evidence type="ECO:0000256" key="5">
    <source>
        <dbReference type="ARBA" id="ARBA00022763"/>
    </source>
</evidence>
<dbReference type="InterPro" id="IPR013083">
    <property type="entry name" value="Znf_RING/FYVE/PHD"/>
</dbReference>
<name>A0A914VYM3_9BILA</name>
<comment type="catalytic activity">
    <reaction evidence="1">
        <text>S-ubiquitinyl-[E2 ubiquitin-conjugating enzyme]-L-cysteine + [acceptor protein]-L-lysine = [E2 ubiquitin-conjugating enzyme]-L-cysteine + N(6)-ubiquitinyl-[acceptor protein]-L-lysine.</text>
        <dbReference type="EC" id="2.3.2.27"/>
    </reaction>
</comment>
<keyword evidence="13" id="KW-1185">Reference proteome</keyword>
<dbReference type="InterPro" id="IPR051657">
    <property type="entry name" value="RNF168/RNF169_E3_ubiq-ligase"/>
</dbReference>
<dbReference type="SUPFAM" id="SSF57850">
    <property type="entry name" value="RING/U-box"/>
    <property type="match status" value="1"/>
</dbReference>
<evidence type="ECO:0000256" key="10">
    <source>
        <dbReference type="PROSITE-ProRule" id="PRU00175"/>
    </source>
</evidence>
<keyword evidence="4" id="KW-0808">Transferase</keyword>
<dbReference type="GO" id="GO:0006302">
    <property type="term" value="P:double-strand break repair"/>
    <property type="evidence" value="ECO:0007669"/>
    <property type="project" value="TreeGrafter"/>
</dbReference>
<dbReference type="PANTHER" id="PTHR23328:SF0">
    <property type="entry name" value="RING-TYPE DOMAIN-CONTAINING PROTEIN"/>
    <property type="match status" value="1"/>
</dbReference>
<evidence type="ECO:0000313" key="14">
    <source>
        <dbReference type="WBParaSite" id="PSAMB.scaffold274size59727.g4294.t1"/>
    </source>
</evidence>
<keyword evidence="6 10" id="KW-0479">Metal-binding</keyword>
<organism evidence="13 14">
    <name type="scientific">Plectus sambesii</name>
    <dbReference type="NCBI Taxonomy" id="2011161"/>
    <lineage>
        <taxon>Eukaryota</taxon>
        <taxon>Metazoa</taxon>
        <taxon>Ecdysozoa</taxon>
        <taxon>Nematoda</taxon>
        <taxon>Chromadorea</taxon>
        <taxon>Plectida</taxon>
        <taxon>Plectina</taxon>
        <taxon>Plectoidea</taxon>
        <taxon>Plectidae</taxon>
        <taxon>Plectus</taxon>
    </lineage>
</organism>
<dbReference type="GO" id="GO:0061630">
    <property type="term" value="F:ubiquitin protein ligase activity"/>
    <property type="evidence" value="ECO:0007669"/>
    <property type="project" value="UniProtKB-EC"/>
</dbReference>
<feature type="compositionally biased region" description="Polar residues" evidence="11">
    <location>
        <begin position="1"/>
        <end position="11"/>
    </location>
</feature>
<keyword evidence="8" id="KW-0862">Zinc</keyword>
<dbReference type="PROSITE" id="PS50089">
    <property type="entry name" value="ZF_RING_2"/>
    <property type="match status" value="1"/>
</dbReference>
<evidence type="ECO:0000256" key="9">
    <source>
        <dbReference type="ARBA" id="ARBA00023242"/>
    </source>
</evidence>
<dbReference type="Gene3D" id="3.30.40.10">
    <property type="entry name" value="Zinc/RING finger domain, C3HC4 (zinc finger)"/>
    <property type="match status" value="1"/>
</dbReference>
<dbReference type="Proteomes" id="UP000887566">
    <property type="component" value="Unplaced"/>
</dbReference>
<sequence>MSEETNSNASDQRQRRSESTEVPDRHRSPTRTVKKQKKKTSPPKQDDEQPLPPLSDDVEDFQCPICFQILIKPITLCCNGKHTLCTPCFEGIVEQGSMECPLCKLSIHRSWLRKHKVTGLLNAPMWDHIQRLFPDDVRKRAIQDEQGPSSSADTSTSTNRRRYTHQIAKPGEIGEEFRAQAAKLEKELHTKERLQQMRLVELADDVLAHKIQYLSDSVAVDDVLHEEWDAVMESVQKKMVDNATTNLTPDDAFTEFYGTELKEKKNKEGPILYPPEDYEKSDHRLPSTQQPEEVDEPDIFAELDLDSDVNWQPIMKQVDDLMSQSSEYSVELGGAALLAPRLTHDNPDSLLFPNPAFAAPNFSRGSFNDVTLPSHSIVVTREQPDYSHFLSSRGNVAMSPVVHKSPAAPSSFLDSEMSSSTDETVSPAATIAETPKKPIEETQRIEKCAKTCPQRKTADTPSGSGKISKEAVRTMLLGSPKRQMGGRLLFKAKKRLPAPLVDQRPPMNAASPVGVVRAEMTSSIIQPCRPPSAQKNSRKRAIALVETPLKSINDLPETPPKSPPSNDQPVSNSTGVGAKKSRKRSYPKKESKSRPIPPQSTSDTSVRPPRPKRRSIERPTTGDPQDVLDKKMAEALQWQFDDEMKSNGGSFRVRRELGTDQYYNFRRKSRAKSFTSAL</sequence>
<dbReference type="GO" id="GO:0035861">
    <property type="term" value="C:site of double-strand break"/>
    <property type="evidence" value="ECO:0007669"/>
    <property type="project" value="TreeGrafter"/>
</dbReference>
<feature type="region of interest" description="Disordered" evidence="11">
    <location>
        <begin position="142"/>
        <end position="161"/>
    </location>
</feature>
<evidence type="ECO:0000256" key="11">
    <source>
        <dbReference type="SAM" id="MobiDB-lite"/>
    </source>
</evidence>
<keyword evidence="9" id="KW-0539">Nucleus</keyword>
<evidence type="ECO:0000256" key="7">
    <source>
        <dbReference type="ARBA" id="ARBA00022786"/>
    </source>
</evidence>
<evidence type="ECO:0000256" key="1">
    <source>
        <dbReference type="ARBA" id="ARBA00000900"/>
    </source>
</evidence>